<name>A0AAD1RAE4_PELCU</name>
<dbReference type="EMBL" id="OW240913">
    <property type="protein sequence ID" value="CAH2246626.1"/>
    <property type="molecule type" value="Genomic_DNA"/>
</dbReference>
<organism evidence="2 3">
    <name type="scientific">Pelobates cultripes</name>
    <name type="common">Western spadefoot toad</name>
    <dbReference type="NCBI Taxonomy" id="61616"/>
    <lineage>
        <taxon>Eukaryota</taxon>
        <taxon>Metazoa</taxon>
        <taxon>Chordata</taxon>
        <taxon>Craniata</taxon>
        <taxon>Vertebrata</taxon>
        <taxon>Euteleostomi</taxon>
        <taxon>Amphibia</taxon>
        <taxon>Batrachia</taxon>
        <taxon>Anura</taxon>
        <taxon>Pelobatoidea</taxon>
        <taxon>Pelobatidae</taxon>
        <taxon>Pelobates</taxon>
    </lineage>
</organism>
<keyword evidence="3" id="KW-1185">Reference proteome</keyword>
<gene>
    <name evidence="2" type="ORF">PECUL_23A033407</name>
</gene>
<evidence type="ECO:0000313" key="3">
    <source>
        <dbReference type="Proteomes" id="UP001295444"/>
    </source>
</evidence>
<dbReference type="AlphaFoldDB" id="A0AAD1RAE4"/>
<accession>A0AAD1RAE4</accession>
<feature type="compositionally biased region" description="Polar residues" evidence="1">
    <location>
        <begin position="67"/>
        <end position="83"/>
    </location>
</feature>
<feature type="compositionally biased region" description="Acidic residues" evidence="1">
    <location>
        <begin position="49"/>
        <end position="62"/>
    </location>
</feature>
<feature type="compositionally biased region" description="Basic and acidic residues" evidence="1">
    <location>
        <begin position="29"/>
        <end position="38"/>
    </location>
</feature>
<feature type="region of interest" description="Disordered" evidence="1">
    <location>
        <begin position="29"/>
        <end position="110"/>
    </location>
</feature>
<sequence length="179" mass="19834">MERGSEIWFYIRSRGLFCSTNQNEIGNEKRIRPERWRIGEGSGGSERPEDSDPSGECDDEDGCQGSGEKQFTDAKQPNVSSEAKPSRLPGPSPTKISRKQQNVASSGSGQAVPSPILVATFLIVFQLLHPKITACLWAEFPECTLDITSRFNHALVLLCMWTWEECGNRKKTQNAGTEA</sequence>
<evidence type="ECO:0000313" key="2">
    <source>
        <dbReference type="EMBL" id="CAH2246626.1"/>
    </source>
</evidence>
<proteinExistence type="predicted"/>
<reference evidence="2" key="1">
    <citation type="submission" date="2022-03" db="EMBL/GenBank/DDBJ databases">
        <authorList>
            <person name="Alioto T."/>
            <person name="Alioto T."/>
            <person name="Gomez Garrido J."/>
        </authorList>
    </citation>
    <scope>NUCLEOTIDE SEQUENCE</scope>
</reference>
<feature type="compositionally biased region" description="Polar residues" evidence="1">
    <location>
        <begin position="99"/>
        <end position="110"/>
    </location>
</feature>
<evidence type="ECO:0000256" key="1">
    <source>
        <dbReference type="SAM" id="MobiDB-lite"/>
    </source>
</evidence>
<protein>
    <submittedName>
        <fullName evidence="2">Uncharacterized protein</fullName>
    </submittedName>
</protein>
<dbReference type="Proteomes" id="UP001295444">
    <property type="component" value="Chromosome 02"/>
</dbReference>